<evidence type="ECO:0000313" key="2">
    <source>
        <dbReference type="EMBL" id="KAF9999745.1"/>
    </source>
</evidence>
<evidence type="ECO:0000313" key="3">
    <source>
        <dbReference type="Proteomes" id="UP000703661"/>
    </source>
</evidence>
<keyword evidence="3" id="KW-1185">Reference proteome</keyword>
<evidence type="ECO:0000256" key="1">
    <source>
        <dbReference type="SAM" id="MobiDB-lite"/>
    </source>
</evidence>
<sequence length="434" mass="47999">SVSTANHTTSRTSRRHRRPGATQLCALFADKHYSTIGHAATNIIKNDSATNANITPLSSSCVHHNDLSVTAQQGPSQSILSSSLSKWQPPASSIPLAQLQSALAHRFLRWALSEELVEEPLEKRLPQQQELVQEQEQKQEHQDIAIDQTLAIDAAAEKQAQQMISLAGAGQDWAEAHDLVWADGDYYIAQKTCIREGVAHLKRGRRYIFVEPVLGPASSYLYPKWIDNSSTESQSELDVNSINEDSVHETTLGGFEHSNINSDGLVASVSSTTEIVHHEHEQEQDKDLDDETPEHCDEAPPTSSSATETVDTNSAGSSASATVSGSPNSASSELDDDSDQILYMPELLEPYSPLLDPAADGQDQFEYGLYELQYIPKIQDLLPQQFLPTRQSFIVHLDDDRPTLASPVPIHSKRSECRCQLMMRKELVQRDLLQ</sequence>
<proteinExistence type="predicted"/>
<protein>
    <submittedName>
        <fullName evidence="2">Uncharacterized protein</fullName>
    </submittedName>
</protein>
<feature type="region of interest" description="Disordered" evidence="1">
    <location>
        <begin position="276"/>
        <end position="335"/>
    </location>
</feature>
<feature type="compositionally biased region" description="Polar residues" evidence="1">
    <location>
        <begin position="301"/>
        <end position="311"/>
    </location>
</feature>
<comment type="caution">
    <text evidence="2">The sequence shown here is derived from an EMBL/GenBank/DDBJ whole genome shotgun (WGS) entry which is preliminary data.</text>
</comment>
<feature type="compositionally biased region" description="Low complexity" evidence="1">
    <location>
        <begin position="312"/>
        <end position="329"/>
    </location>
</feature>
<feature type="compositionally biased region" description="Basic and acidic residues" evidence="1">
    <location>
        <begin position="276"/>
        <end position="285"/>
    </location>
</feature>
<feature type="non-terminal residue" evidence="2">
    <location>
        <position position="1"/>
    </location>
</feature>
<reference evidence="2" key="1">
    <citation type="journal article" date="2020" name="Fungal Divers.">
        <title>Resolving the Mortierellaceae phylogeny through synthesis of multi-gene phylogenetics and phylogenomics.</title>
        <authorList>
            <person name="Vandepol N."/>
            <person name="Liber J."/>
            <person name="Desiro A."/>
            <person name="Na H."/>
            <person name="Kennedy M."/>
            <person name="Barry K."/>
            <person name="Grigoriev I.V."/>
            <person name="Miller A.N."/>
            <person name="O'Donnell K."/>
            <person name="Stajich J.E."/>
            <person name="Bonito G."/>
        </authorList>
    </citation>
    <scope>NUCLEOTIDE SEQUENCE</scope>
    <source>
        <strain evidence="2">NRRL 2769</strain>
    </source>
</reference>
<feature type="region of interest" description="Disordered" evidence="1">
    <location>
        <begin position="1"/>
        <end position="20"/>
    </location>
</feature>
<dbReference type="AlphaFoldDB" id="A0A9P6ST72"/>
<gene>
    <name evidence="2" type="ORF">BGZ80_006513</name>
</gene>
<dbReference type="EMBL" id="JAAAID010003215">
    <property type="protein sequence ID" value="KAF9999745.1"/>
    <property type="molecule type" value="Genomic_DNA"/>
</dbReference>
<feature type="non-terminal residue" evidence="2">
    <location>
        <position position="434"/>
    </location>
</feature>
<name>A0A9P6ST72_9FUNG</name>
<organism evidence="2 3">
    <name type="scientific">Entomortierella chlamydospora</name>
    <dbReference type="NCBI Taxonomy" id="101097"/>
    <lineage>
        <taxon>Eukaryota</taxon>
        <taxon>Fungi</taxon>
        <taxon>Fungi incertae sedis</taxon>
        <taxon>Mucoromycota</taxon>
        <taxon>Mortierellomycotina</taxon>
        <taxon>Mortierellomycetes</taxon>
        <taxon>Mortierellales</taxon>
        <taxon>Mortierellaceae</taxon>
        <taxon>Entomortierella</taxon>
    </lineage>
</organism>
<dbReference type="Proteomes" id="UP000703661">
    <property type="component" value="Unassembled WGS sequence"/>
</dbReference>
<accession>A0A9P6ST72</accession>